<organism evidence="2 3">
    <name type="scientific">Achaetomium macrosporum</name>
    <dbReference type="NCBI Taxonomy" id="79813"/>
    <lineage>
        <taxon>Eukaryota</taxon>
        <taxon>Fungi</taxon>
        <taxon>Dikarya</taxon>
        <taxon>Ascomycota</taxon>
        <taxon>Pezizomycotina</taxon>
        <taxon>Sordariomycetes</taxon>
        <taxon>Sordariomycetidae</taxon>
        <taxon>Sordariales</taxon>
        <taxon>Chaetomiaceae</taxon>
        <taxon>Achaetomium</taxon>
    </lineage>
</organism>
<keyword evidence="3" id="KW-1185">Reference proteome</keyword>
<evidence type="ECO:0000313" key="2">
    <source>
        <dbReference type="EMBL" id="KAK4241159.1"/>
    </source>
</evidence>
<gene>
    <name evidence="2" type="ORF">C8A03DRAFT_30640</name>
</gene>
<evidence type="ECO:0000313" key="3">
    <source>
        <dbReference type="Proteomes" id="UP001303760"/>
    </source>
</evidence>
<evidence type="ECO:0000256" key="1">
    <source>
        <dbReference type="SAM" id="MobiDB-lite"/>
    </source>
</evidence>
<proteinExistence type="predicted"/>
<reference evidence="2" key="2">
    <citation type="submission" date="2023-05" db="EMBL/GenBank/DDBJ databases">
        <authorList>
            <consortium name="Lawrence Berkeley National Laboratory"/>
            <person name="Steindorff A."/>
            <person name="Hensen N."/>
            <person name="Bonometti L."/>
            <person name="Westerberg I."/>
            <person name="Brannstrom I.O."/>
            <person name="Guillou S."/>
            <person name="Cros-Aarteil S."/>
            <person name="Calhoun S."/>
            <person name="Haridas S."/>
            <person name="Kuo A."/>
            <person name="Mondo S."/>
            <person name="Pangilinan J."/>
            <person name="Riley R."/>
            <person name="Labutti K."/>
            <person name="Andreopoulos B."/>
            <person name="Lipzen A."/>
            <person name="Chen C."/>
            <person name="Yanf M."/>
            <person name="Daum C."/>
            <person name="Ng V."/>
            <person name="Clum A."/>
            <person name="Ohm R."/>
            <person name="Martin F."/>
            <person name="Silar P."/>
            <person name="Natvig D."/>
            <person name="Lalanne C."/>
            <person name="Gautier V."/>
            <person name="Ament-Velasquez S.L."/>
            <person name="Kruys A."/>
            <person name="Hutchinson M.I."/>
            <person name="Powell A.J."/>
            <person name="Barry K."/>
            <person name="Miller A.N."/>
            <person name="Grigoriev I.V."/>
            <person name="Debuchy R."/>
            <person name="Gladieux P."/>
            <person name="Thoren M.H."/>
            <person name="Johannesson H."/>
        </authorList>
    </citation>
    <scope>NUCLEOTIDE SEQUENCE</scope>
    <source>
        <strain evidence="2">CBS 532.94</strain>
    </source>
</reference>
<sequence>MAQSPNLDLGLGTREEDWPDPDVDSDTTEGAEAKRRTEAAMLSTIERSI</sequence>
<accession>A0AAN7HHW1</accession>
<dbReference type="Proteomes" id="UP001303760">
    <property type="component" value="Unassembled WGS sequence"/>
</dbReference>
<feature type="region of interest" description="Disordered" evidence="1">
    <location>
        <begin position="1"/>
        <end position="49"/>
    </location>
</feature>
<feature type="compositionally biased region" description="Acidic residues" evidence="1">
    <location>
        <begin position="17"/>
        <end position="29"/>
    </location>
</feature>
<dbReference type="EMBL" id="MU860026">
    <property type="protein sequence ID" value="KAK4241159.1"/>
    <property type="molecule type" value="Genomic_DNA"/>
</dbReference>
<protein>
    <submittedName>
        <fullName evidence="2">Uncharacterized protein</fullName>
    </submittedName>
</protein>
<dbReference type="AlphaFoldDB" id="A0AAN7HHW1"/>
<comment type="caution">
    <text evidence="2">The sequence shown here is derived from an EMBL/GenBank/DDBJ whole genome shotgun (WGS) entry which is preliminary data.</text>
</comment>
<name>A0AAN7HHW1_9PEZI</name>
<reference evidence="2" key="1">
    <citation type="journal article" date="2023" name="Mol. Phylogenet. Evol.">
        <title>Genome-scale phylogeny and comparative genomics of the fungal order Sordariales.</title>
        <authorList>
            <person name="Hensen N."/>
            <person name="Bonometti L."/>
            <person name="Westerberg I."/>
            <person name="Brannstrom I.O."/>
            <person name="Guillou S."/>
            <person name="Cros-Aarteil S."/>
            <person name="Calhoun S."/>
            <person name="Haridas S."/>
            <person name="Kuo A."/>
            <person name="Mondo S."/>
            <person name="Pangilinan J."/>
            <person name="Riley R."/>
            <person name="LaButti K."/>
            <person name="Andreopoulos B."/>
            <person name="Lipzen A."/>
            <person name="Chen C."/>
            <person name="Yan M."/>
            <person name="Daum C."/>
            <person name="Ng V."/>
            <person name="Clum A."/>
            <person name="Steindorff A."/>
            <person name="Ohm R.A."/>
            <person name="Martin F."/>
            <person name="Silar P."/>
            <person name="Natvig D.O."/>
            <person name="Lalanne C."/>
            <person name="Gautier V."/>
            <person name="Ament-Velasquez S.L."/>
            <person name="Kruys A."/>
            <person name="Hutchinson M.I."/>
            <person name="Powell A.J."/>
            <person name="Barry K."/>
            <person name="Miller A.N."/>
            <person name="Grigoriev I.V."/>
            <person name="Debuchy R."/>
            <person name="Gladieux P."/>
            <person name="Hiltunen Thoren M."/>
            <person name="Johannesson H."/>
        </authorList>
    </citation>
    <scope>NUCLEOTIDE SEQUENCE</scope>
    <source>
        <strain evidence="2">CBS 532.94</strain>
    </source>
</reference>